<dbReference type="PRINTS" id="PR00018">
    <property type="entry name" value="KRINGLE"/>
</dbReference>
<dbReference type="PANTHER" id="PTHR24261">
    <property type="entry name" value="PLASMINOGEN-RELATED"/>
    <property type="match status" value="1"/>
</dbReference>
<dbReference type="Gene3D" id="2.40.20.10">
    <property type="entry name" value="Plasminogen Kringle 4"/>
    <property type="match status" value="1"/>
</dbReference>
<sequence length="156" mass="17602">RQCRSKECKMGGTGNDYIGTLNITSSGRICQGWTVKKPHYIPQKLLNKELFPELSLDRVDNFCRNPSHGISGPWCYTTSTNVEVDRCSVPDCDVADECTVIVTGGNVVRQNVYILPLWKTIGLEFKVKNWDPRWNEGLSIILSLSSKSVYYRLVIG</sequence>
<dbReference type="PROSITE" id="PS50070">
    <property type="entry name" value="KRINGLE_2"/>
    <property type="match status" value="1"/>
</dbReference>
<dbReference type="PROSITE" id="PS00021">
    <property type="entry name" value="KRINGLE_1"/>
    <property type="match status" value="1"/>
</dbReference>
<dbReference type="CDD" id="cd00108">
    <property type="entry name" value="KR"/>
    <property type="match status" value="1"/>
</dbReference>
<dbReference type="InterPro" id="IPR000001">
    <property type="entry name" value="Kringle"/>
</dbReference>
<comment type="caution">
    <text evidence="3">Lacks conserved residue(s) required for the propagation of feature annotation.</text>
</comment>
<dbReference type="SUPFAM" id="SSF57440">
    <property type="entry name" value="Kringle-like"/>
    <property type="match status" value="1"/>
</dbReference>
<protein>
    <recommendedName>
        <fullName evidence="4">Kringle domain-containing protein</fullName>
    </recommendedName>
</protein>
<evidence type="ECO:0000259" key="4">
    <source>
        <dbReference type="PROSITE" id="PS50070"/>
    </source>
</evidence>
<feature type="domain" description="Kringle" evidence="4">
    <location>
        <begin position="12"/>
        <end position="92"/>
    </location>
</feature>
<accession>A0A1B6J9S3</accession>
<dbReference type="InterPro" id="IPR038178">
    <property type="entry name" value="Kringle_sf"/>
</dbReference>
<keyword evidence="1 3" id="KW-0420">Kringle</keyword>
<feature type="non-terminal residue" evidence="5">
    <location>
        <position position="1"/>
    </location>
</feature>
<gene>
    <name evidence="5" type="ORF">g.56118</name>
</gene>
<name>A0A1B6J9S3_9HEMI</name>
<dbReference type="InterPro" id="IPR018056">
    <property type="entry name" value="Kringle_CS"/>
</dbReference>
<dbReference type="PANTHER" id="PTHR24261:SF7">
    <property type="entry name" value="KRINGLE DOMAIN-CONTAINING PROTEIN"/>
    <property type="match status" value="1"/>
</dbReference>
<evidence type="ECO:0000313" key="5">
    <source>
        <dbReference type="EMBL" id="JAS95879.1"/>
    </source>
</evidence>
<dbReference type="SMART" id="SM00130">
    <property type="entry name" value="KR"/>
    <property type="match status" value="1"/>
</dbReference>
<reference evidence="5" key="1">
    <citation type="submission" date="2015-11" db="EMBL/GenBank/DDBJ databases">
        <title>De novo transcriptome assembly of four potential Pierce s Disease insect vectors from Arizona vineyards.</title>
        <authorList>
            <person name="Tassone E.E."/>
        </authorList>
    </citation>
    <scope>NUCLEOTIDE SEQUENCE</scope>
</reference>
<organism evidence="5">
    <name type="scientific">Homalodisca liturata</name>
    <dbReference type="NCBI Taxonomy" id="320908"/>
    <lineage>
        <taxon>Eukaryota</taxon>
        <taxon>Metazoa</taxon>
        <taxon>Ecdysozoa</taxon>
        <taxon>Arthropoda</taxon>
        <taxon>Hexapoda</taxon>
        <taxon>Insecta</taxon>
        <taxon>Pterygota</taxon>
        <taxon>Neoptera</taxon>
        <taxon>Paraneoptera</taxon>
        <taxon>Hemiptera</taxon>
        <taxon>Auchenorrhyncha</taxon>
        <taxon>Membracoidea</taxon>
        <taxon>Cicadellidae</taxon>
        <taxon>Cicadellinae</taxon>
        <taxon>Proconiini</taxon>
        <taxon>Homalodisca</taxon>
    </lineage>
</organism>
<dbReference type="AlphaFoldDB" id="A0A1B6J9S3"/>
<feature type="non-terminal residue" evidence="5">
    <location>
        <position position="156"/>
    </location>
</feature>
<dbReference type="InterPro" id="IPR013806">
    <property type="entry name" value="Kringle-like"/>
</dbReference>
<keyword evidence="2" id="KW-1015">Disulfide bond</keyword>
<dbReference type="Pfam" id="PF00051">
    <property type="entry name" value="Kringle"/>
    <property type="match status" value="1"/>
</dbReference>
<evidence type="ECO:0000256" key="3">
    <source>
        <dbReference type="PROSITE-ProRule" id="PRU00121"/>
    </source>
</evidence>
<dbReference type="EMBL" id="GECU01011827">
    <property type="protein sequence ID" value="JAS95879.1"/>
    <property type="molecule type" value="Transcribed_RNA"/>
</dbReference>
<evidence type="ECO:0000256" key="1">
    <source>
        <dbReference type="ARBA" id="ARBA00022572"/>
    </source>
</evidence>
<evidence type="ECO:0000256" key="2">
    <source>
        <dbReference type="ARBA" id="ARBA00023157"/>
    </source>
</evidence>
<dbReference type="InterPro" id="IPR050759">
    <property type="entry name" value="Serine_protease_kringle"/>
</dbReference>
<proteinExistence type="predicted"/>